<evidence type="ECO:0000313" key="2">
    <source>
        <dbReference type="EMBL" id="KYO34100.1"/>
    </source>
</evidence>
<dbReference type="Proteomes" id="UP000050525">
    <property type="component" value="Unassembled WGS sequence"/>
</dbReference>
<organism evidence="2 3">
    <name type="scientific">Alligator mississippiensis</name>
    <name type="common">American alligator</name>
    <dbReference type="NCBI Taxonomy" id="8496"/>
    <lineage>
        <taxon>Eukaryota</taxon>
        <taxon>Metazoa</taxon>
        <taxon>Chordata</taxon>
        <taxon>Craniata</taxon>
        <taxon>Vertebrata</taxon>
        <taxon>Euteleostomi</taxon>
        <taxon>Archelosauria</taxon>
        <taxon>Archosauria</taxon>
        <taxon>Crocodylia</taxon>
        <taxon>Alligatoridae</taxon>
        <taxon>Alligatorinae</taxon>
        <taxon>Alligator</taxon>
    </lineage>
</organism>
<feature type="region of interest" description="Disordered" evidence="1">
    <location>
        <begin position="1"/>
        <end position="28"/>
    </location>
</feature>
<sequence>MPQMPSCSPETPVGQEGVEPTVKAGTGPVVTSCPGSWGAGAGRGRLLQPLPQPPTIGSITTTLCSQRSYKARVSHIQETAGEVRGTVGQV</sequence>
<comment type="caution">
    <text evidence="2">The sequence shown here is derived from an EMBL/GenBank/DDBJ whole genome shotgun (WGS) entry which is preliminary data.</text>
</comment>
<gene>
    <name evidence="2" type="ORF">Y1Q_0020320</name>
</gene>
<keyword evidence="3" id="KW-1185">Reference proteome</keyword>
<dbReference type="EMBL" id="AKHW03003608">
    <property type="protein sequence ID" value="KYO34100.1"/>
    <property type="molecule type" value="Genomic_DNA"/>
</dbReference>
<reference evidence="2 3" key="1">
    <citation type="journal article" date="2012" name="Genome Biol.">
        <title>Sequencing three crocodilian genomes to illuminate the evolution of archosaurs and amniotes.</title>
        <authorList>
            <person name="St John J.A."/>
            <person name="Braun E.L."/>
            <person name="Isberg S.R."/>
            <person name="Miles L.G."/>
            <person name="Chong A.Y."/>
            <person name="Gongora J."/>
            <person name="Dalzell P."/>
            <person name="Moran C."/>
            <person name="Bed'hom B."/>
            <person name="Abzhanov A."/>
            <person name="Burgess S.C."/>
            <person name="Cooksey A.M."/>
            <person name="Castoe T.A."/>
            <person name="Crawford N.G."/>
            <person name="Densmore L.D."/>
            <person name="Drew J.C."/>
            <person name="Edwards S.V."/>
            <person name="Faircloth B.C."/>
            <person name="Fujita M.K."/>
            <person name="Greenwold M.J."/>
            <person name="Hoffmann F.G."/>
            <person name="Howard J.M."/>
            <person name="Iguchi T."/>
            <person name="Janes D.E."/>
            <person name="Khan S.Y."/>
            <person name="Kohno S."/>
            <person name="de Koning A.J."/>
            <person name="Lance S.L."/>
            <person name="McCarthy F.M."/>
            <person name="McCormack J.E."/>
            <person name="Merchant M.E."/>
            <person name="Peterson D.G."/>
            <person name="Pollock D.D."/>
            <person name="Pourmand N."/>
            <person name="Raney B.J."/>
            <person name="Roessler K.A."/>
            <person name="Sanford J.R."/>
            <person name="Sawyer R.H."/>
            <person name="Schmidt C.J."/>
            <person name="Triplett E.W."/>
            <person name="Tuberville T.D."/>
            <person name="Venegas-Anaya M."/>
            <person name="Howard J.T."/>
            <person name="Jarvis E.D."/>
            <person name="Guillette L.J.Jr."/>
            <person name="Glenn T.C."/>
            <person name="Green R.E."/>
            <person name="Ray D.A."/>
        </authorList>
    </citation>
    <scope>NUCLEOTIDE SEQUENCE [LARGE SCALE GENOMIC DNA]</scope>
    <source>
        <strain evidence="2">KSC_2009_1</strain>
    </source>
</reference>
<accession>A0A151NBD9</accession>
<protein>
    <submittedName>
        <fullName evidence="2">Uncharacterized protein</fullName>
    </submittedName>
</protein>
<name>A0A151NBD9_ALLMI</name>
<evidence type="ECO:0000256" key="1">
    <source>
        <dbReference type="SAM" id="MobiDB-lite"/>
    </source>
</evidence>
<dbReference type="AlphaFoldDB" id="A0A151NBD9"/>
<evidence type="ECO:0000313" key="3">
    <source>
        <dbReference type="Proteomes" id="UP000050525"/>
    </source>
</evidence>
<proteinExistence type="predicted"/>